<comment type="caution">
    <text evidence="1">The sequence shown here is derived from an EMBL/GenBank/DDBJ whole genome shotgun (WGS) entry which is preliminary data.</text>
</comment>
<dbReference type="AlphaFoldDB" id="A0A9D2WP66"/>
<dbReference type="Proteomes" id="UP000798488">
    <property type="component" value="Unassembled WGS sequence"/>
</dbReference>
<dbReference type="Gene3D" id="2.40.40.20">
    <property type="match status" value="1"/>
</dbReference>
<organism evidence="1 2">
    <name type="scientific">Sporotomaculum syntrophicum</name>
    <dbReference type="NCBI Taxonomy" id="182264"/>
    <lineage>
        <taxon>Bacteria</taxon>
        <taxon>Bacillati</taxon>
        <taxon>Bacillota</taxon>
        <taxon>Clostridia</taxon>
        <taxon>Eubacteriales</taxon>
        <taxon>Desulfallaceae</taxon>
        <taxon>Sporotomaculum</taxon>
    </lineage>
</organism>
<reference evidence="1" key="1">
    <citation type="submission" date="2016-02" db="EMBL/GenBank/DDBJ databases">
        <title>Draft Genome Sequence of Sporotomaculum syntrophicum Strain FB, a Syntrophic Benzoate Degrader.</title>
        <authorList>
            <person name="Nobu M.K."/>
            <person name="Narihiro T."/>
            <person name="Qiu Y.-L."/>
            <person name="Ohashi A."/>
            <person name="Liu W.-T."/>
            <person name="Yuji S."/>
        </authorList>
    </citation>
    <scope>NUCLEOTIDE SEQUENCE</scope>
    <source>
        <strain evidence="1">FB</strain>
    </source>
</reference>
<dbReference type="EMBL" id="LSRS01000005">
    <property type="protein sequence ID" value="KAF1084361.1"/>
    <property type="molecule type" value="Genomic_DNA"/>
</dbReference>
<dbReference type="OrthoDB" id="9810782at2"/>
<dbReference type="InterPro" id="IPR009010">
    <property type="entry name" value="Asp_de-COase-like_dom_sf"/>
</dbReference>
<gene>
    <name evidence="1" type="ORF">SPSYN_02137</name>
</gene>
<name>A0A9D2WP66_9FIRM</name>
<proteinExistence type="predicted"/>
<protein>
    <submittedName>
        <fullName evidence="1">Uncharacterized protein</fullName>
    </submittedName>
</protein>
<accession>A0A9D2WP66</accession>
<sequence length="44" mass="4719">MPGVVSVPHGWSGANVNMLTDMVTRDPVTGYPDFKSLLCKVEAV</sequence>
<keyword evidence="2" id="KW-1185">Reference proteome</keyword>
<evidence type="ECO:0000313" key="1">
    <source>
        <dbReference type="EMBL" id="KAF1084361.1"/>
    </source>
</evidence>
<evidence type="ECO:0000313" key="2">
    <source>
        <dbReference type="Proteomes" id="UP000798488"/>
    </source>
</evidence>
<dbReference type="SUPFAM" id="SSF50692">
    <property type="entry name" value="ADC-like"/>
    <property type="match status" value="1"/>
</dbReference>